<protein>
    <recommendedName>
        <fullName evidence="2">M23ase beta-sheet core domain-containing protein</fullName>
    </recommendedName>
</protein>
<proteinExistence type="predicted"/>
<dbReference type="Proteomes" id="UP000568106">
    <property type="component" value="Unassembled WGS sequence"/>
</dbReference>
<dbReference type="Gene3D" id="2.70.70.10">
    <property type="entry name" value="Glucose Permease (Domain IIA)"/>
    <property type="match status" value="1"/>
</dbReference>
<dbReference type="PANTHER" id="PTHR21666">
    <property type="entry name" value="PEPTIDASE-RELATED"/>
    <property type="match status" value="1"/>
</dbReference>
<accession>A0A7W8IFA3</accession>
<dbReference type="Pfam" id="PF01551">
    <property type="entry name" value="Peptidase_M23"/>
    <property type="match status" value="1"/>
</dbReference>
<comment type="caution">
    <text evidence="3">The sequence shown here is derived from an EMBL/GenBank/DDBJ whole genome shotgun (WGS) entry which is preliminary data.</text>
</comment>
<organism evidence="3 4">
    <name type="scientific">Tunturiibacter empetritectus</name>
    <dbReference type="NCBI Taxonomy" id="3069691"/>
    <lineage>
        <taxon>Bacteria</taxon>
        <taxon>Pseudomonadati</taxon>
        <taxon>Acidobacteriota</taxon>
        <taxon>Terriglobia</taxon>
        <taxon>Terriglobales</taxon>
        <taxon>Acidobacteriaceae</taxon>
        <taxon>Tunturiibacter</taxon>
    </lineage>
</organism>
<dbReference type="CDD" id="cd12797">
    <property type="entry name" value="M23_peptidase"/>
    <property type="match status" value="1"/>
</dbReference>
<gene>
    <name evidence="3" type="ORF">HDF09_000824</name>
</gene>
<feature type="signal peptide" evidence="1">
    <location>
        <begin position="1"/>
        <end position="29"/>
    </location>
</feature>
<dbReference type="GO" id="GO:0004222">
    <property type="term" value="F:metalloendopeptidase activity"/>
    <property type="evidence" value="ECO:0007669"/>
    <property type="project" value="TreeGrafter"/>
</dbReference>
<feature type="chain" id="PRO_5030601316" description="M23ase beta-sheet core domain-containing protein" evidence="1">
    <location>
        <begin position="30"/>
        <end position="310"/>
    </location>
</feature>
<feature type="domain" description="M23ase beta-sheet core" evidence="2">
    <location>
        <begin position="203"/>
        <end position="297"/>
    </location>
</feature>
<evidence type="ECO:0000256" key="1">
    <source>
        <dbReference type="SAM" id="SignalP"/>
    </source>
</evidence>
<dbReference type="InterPro" id="IPR050570">
    <property type="entry name" value="Cell_wall_metabolism_enzyme"/>
</dbReference>
<dbReference type="PANTHER" id="PTHR21666:SF270">
    <property type="entry name" value="MUREIN HYDROLASE ACTIVATOR ENVC"/>
    <property type="match status" value="1"/>
</dbReference>
<dbReference type="InterPro" id="IPR016047">
    <property type="entry name" value="M23ase_b-sheet_dom"/>
</dbReference>
<dbReference type="AlphaFoldDB" id="A0A7W8IFA3"/>
<evidence type="ECO:0000259" key="2">
    <source>
        <dbReference type="Pfam" id="PF01551"/>
    </source>
</evidence>
<name>A0A7W8IFA3_9BACT</name>
<sequence length="310" mass="33812">MLPARKRTLLPAITLLAATILSVTPPASATTNYQDLNHDNASILITPSQLMNGSPYLLTVTLPNRALSVTGNWQSHPISFFSNSDRRTWFALAGVDVELSPGSYPLIIEAALKDGTHQTLHQQLTIETAPYLQVPLTVPDKFVEPDPKALKQIAADKIVKDKTFASSASKPQWTGNFLPPLRLAPESDSFGNQRLFNGKIASVHRGLDYHAKLHTPVAAINSGRVVLARPLYFEGGCVVIDHGLGLMSVYMHLSKIEVTAGRRVRRGQIIALSGASGRATGPHLHLGVRWQGSYLDPAKLFEIQMPPRPK</sequence>
<dbReference type="InterPro" id="IPR011055">
    <property type="entry name" value="Dup_hybrid_motif"/>
</dbReference>
<dbReference type="SUPFAM" id="SSF51261">
    <property type="entry name" value="Duplicated hybrid motif"/>
    <property type="match status" value="1"/>
</dbReference>
<evidence type="ECO:0000313" key="3">
    <source>
        <dbReference type="EMBL" id="MBB5316174.1"/>
    </source>
</evidence>
<keyword evidence="4" id="KW-1185">Reference proteome</keyword>
<dbReference type="Gene3D" id="2.60.40.1590">
    <property type="entry name" value="Peptidoglycan hydrolase domains"/>
    <property type="match status" value="1"/>
</dbReference>
<reference evidence="3" key="1">
    <citation type="submission" date="2020-08" db="EMBL/GenBank/DDBJ databases">
        <title>Genomic Encyclopedia of Type Strains, Phase IV (KMG-V): Genome sequencing to study the core and pangenomes of soil and plant-associated prokaryotes.</title>
        <authorList>
            <person name="Whitman W."/>
        </authorList>
    </citation>
    <scope>NUCLEOTIDE SEQUENCE [LARGE SCALE GENOMIC DNA]</scope>
    <source>
        <strain evidence="3">M8UP27</strain>
    </source>
</reference>
<evidence type="ECO:0000313" key="4">
    <source>
        <dbReference type="Proteomes" id="UP000568106"/>
    </source>
</evidence>
<dbReference type="EMBL" id="JACHDY010000001">
    <property type="protein sequence ID" value="MBB5316174.1"/>
    <property type="molecule type" value="Genomic_DNA"/>
</dbReference>
<keyword evidence="1" id="KW-0732">Signal</keyword>